<dbReference type="GO" id="GO:0016120">
    <property type="term" value="P:carotene biosynthetic process"/>
    <property type="evidence" value="ECO:0007669"/>
    <property type="project" value="TreeGrafter"/>
</dbReference>
<dbReference type="PANTHER" id="PTHR43876:SF7">
    <property type="entry name" value="UBIQUINONE BIOSYNTHESIS MONOOXYGENASE COQ6, MITOCHONDRIAL"/>
    <property type="match status" value="1"/>
</dbReference>
<dbReference type="GO" id="GO:0071949">
    <property type="term" value="F:FAD binding"/>
    <property type="evidence" value="ECO:0007669"/>
    <property type="project" value="InterPro"/>
</dbReference>
<dbReference type="GO" id="GO:0005739">
    <property type="term" value="C:mitochondrion"/>
    <property type="evidence" value="ECO:0007669"/>
    <property type="project" value="TreeGrafter"/>
</dbReference>
<dbReference type="Gene3D" id="3.50.50.60">
    <property type="entry name" value="FAD/NAD(P)-binding domain"/>
    <property type="match status" value="2"/>
</dbReference>
<dbReference type="OrthoDB" id="683240at2759"/>
<keyword evidence="3" id="KW-0285">Flavoprotein</keyword>
<evidence type="ECO:0000256" key="5">
    <source>
        <dbReference type="ARBA" id="ARBA00023002"/>
    </source>
</evidence>
<evidence type="ECO:0000256" key="3">
    <source>
        <dbReference type="ARBA" id="ARBA00022630"/>
    </source>
</evidence>
<evidence type="ECO:0000256" key="7">
    <source>
        <dbReference type="SAM" id="MobiDB-lite"/>
    </source>
</evidence>
<dbReference type="eggNOG" id="KOG3855">
    <property type="taxonomic scope" value="Eukaryota"/>
</dbReference>
<dbReference type="InterPro" id="IPR010971">
    <property type="entry name" value="UbiH/COQ6"/>
</dbReference>
<organism evidence="9 10">
    <name type="scientific">Ostreococcus lucimarinus (strain CCE9901)</name>
    <dbReference type="NCBI Taxonomy" id="436017"/>
    <lineage>
        <taxon>Eukaryota</taxon>
        <taxon>Viridiplantae</taxon>
        <taxon>Chlorophyta</taxon>
        <taxon>Mamiellophyceae</taxon>
        <taxon>Mamiellales</taxon>
        <taxon>Bathycoccaceae</taxon>
        <taxon>Ostreococcus</taxon>
    </lineage>
</organism>
<name>A4S3G5_OSTLU</name>
<dbReference type="HOGENOM" id="CLU_009665_8_0_1"/>
<dbReference type="InterPro" id="IPR051205">
    <property type="entry name" value="UbiH/COQ6_monooxygenase"/>
</dbReference>
<dbReference type="STRING" id="436017.A4S3G5"/>
<evidence type="ECO:0000256" key="4">
    <source>
        <dbReference type="ARBA" id="ARBA00022827"/>
    </source>
</evidence>
<sequence>MRAIQRGVATRARADVADVLVVGGGVAGAALACALRARDATKDLRVVVVDGGDANPAPKRDDAIDARCVALTPRSRAFLAHECGGAWDEIERAGRARAFDAMQAWDGVGGGHATYDARELGAASLGTVAENRVVLWALERAGERLGVERVARARVTATKTPEEDASGTPARATVVVEDAGKGGKATTTREGGAGGGEASERTMEIDARLIVAADGPKSATRTAAGIKVGGWGYGQRAVVGTVRTDRAHSTAWQRFLPTGPIALLPIGDGTYSNVVWTTTPSEAKRLAEDASDAEFAQAVHDALQGQGAYKSQYQEDFNRFATLRFVEDVANQVFKPLARAARTTMSKVVGVPAIEGADEAARLDFAPPFRYPPDVLPAGEGTKRGSFPLSTHHATRLIKPRLALIGDAAHVVHPLGGQGLNLGLRDAELLANAIADARALGQDIGSVNALNPYARASVAANAPMMAALDGLQKLFANDTYPVALARSLGLAAVNATGPVRRKIAWYAMGGA</sequence>
<dbReference type="PROSITE" id="PS01304">
    <property type="entry name" value="UBIH"/>
    <property type="match status" value="1"/>
</dbReference>
<dbReference type="GO" id="GO:0016705">
    <property type="term" value="F:oxidoreductase activity, acting on paired donors, with incorporation or reduction of molecular oxygen"/>
    <property type="evidence" value="ECO:0007669"/>
    <property type="project" value="InterPro"/>
</dbReference>
<dbReference type="RefSeq" id="XP_001420093.1">
    <property type="nucleotide sequence ID" value="XM_001420056.1"/>
</dbReference>
<dbReference type="EMBL" id="CP000590">
    <property type="protein sequence ID" value="ABO98386.1"/>
    <property type="molecule type" value="Genomic_DNA"/>
</dbReference>
<feature type="domain" description="FAD-binding" evidence="8">
    <location>
        <begin position="385"/>
        <end position="436"/>
    </location>
</feature>
<proteinExistence type="inferred from homology"/>
<feature type="region of interest" description="Disordered" evidence="7">
    <location>
        <begin position="179"/>
        <end position="199"/>
    </location>
</feature>
<dbReference type="NCBIfam" id="TIGR01988">
    <property type="entry name" value="Ubi-OHases"/>
    <property type="match status" value="1"/>
</dbReference>
<dbReference type="InterPro" id="IPR036188">
    <property type="entry name" value="FAD/NAD-bd_sf"/>
</dbReference>
<protein>
    <recommendedName>
        <fullName evidence="8">FAD-binding domain-containing protein</fullName>
    </recommendedName>
</protein>
<dbReference type="InterPro" id="IPR002938">
    <property type="entry name" value="FAD-bd"/>
</dbReference>
<dbReference type="GeneID" id="5004047"/>
<keyword evidence="6" id="KW-0503">Monooxygenase</keyword>
<dbReference type="Pfam" id="PF01494">
    <property type="entry name" value="FAD_binding_3"/>
    <property type="match status" value="2"/>
</dbReference>
<dbReference type="Proteomes" id="UP000001568">
    <property type="component" value="Chromosome 10"/>
</dbReference>
<keyword evidence="10" id="KW-1185">Reference proteome</keyword>
<accession>A4S3G5</accession>
<dbReference type="GO" id="GO:0004497">
    <property type="term" value="F:monooxygenase activity"/>
    <property type="evidence" value="ECO:0007669"/>
    <property type="project" value="UniProtKB-KW"/>
</dbReference>
<keyword evidence="4" id="KW-0274">FAD</keyword>
<evidence type="ECO:0000313" key="9">
    <source>
        <dbReference type="EMBL" id="ABO98386.1"/>
    </source>
</evidence>
<dbReference type="PRINTS" id="PR00420">
    <property type="entry name" value="RNGMNOXGNASE"/>
</dbReference>
<dbReference type="PROSITE" id="PS51257">
    <property type="entry name" value="PROKAR_LIPOPROTEIN"/>
    <property type="match status" value="1"/>
</dbReference>
<comment type="similarity">
    <text evidence="2">Belongs to the UbiH/COQ6 family.</text>
</comment>
<evidence type="ECO:0000256" key="6">
    <source>
        <dbReference type="ARBA" id="ARBA00023033"/>
    </source>
</evidence>
<dbReference type="FunFam" id="3.50.50.60:FF:000021">
    <property type="entry name" value="Ubiquinone biosynthesis monooxygenase COQ6"/>
    <property type="match status" value="1"/>
</dbReference>
<dbReference type="OMA" id="VKQMQVW"/>
<evidence type="ECO:0000313" key="10">
    <source>
        <dbReference type="Proteomes" id="UP000001568"/>
    </source>
</evidence>
<dbReference type="SUPFAM" id="SSF51905">
    <property type="entry name" value="FAD/NAD(P)-binding domain"/>
    <property type="match status" value="1"/>
</dbReference>
<dbReference type="GO" id="GO:0006744">
    <property type="term" value="P:ubiquinone biosynthetic process"/>
    <property type="evidence" value="ECO:0007669"/>
    <property type="project" value="InterPro"/>
</dbReference>
<dbReference type="PANTHER" id="PTHR43876">
    <property type="entry name" value="UBIQUINONE BIOSYNTHESIS MONOOXYGENASE COQ6, MITOCHONDRIAL"/>
    <property type="match status" value="1"/>
</dbReference>
<evidence type="ECO:0000256" key="2">
    <source>
        <dbReference type="ARBA" id="ARBA00005349"/>
    </source>
</evidence>
<evidence type="ECO:0000259" key="8">
    <source>
        <dbReference type="Pfam" id="PF01494"/>
    </source>
</evidence>
<dbReference type="AlphaFoldDB" id="A4S3G5"/>
<gene>
    <name evidence="9" type="ORF">OSTLU_88383</name>
</gene>
<dbReference type="GO" id="GO:0016123">
    <property type="term" value="P:xanthophyll biosynthetic process"/>
    <property type="evidence" value="ECO:0007669"/>
    <property type="project" value="TreeGrafter"/>
</dbReference>
<dbReference type="InterPro" id="IPR018168">
    <property type="entry name" value="Ubi_Hdrlase_CS"/>
</dbReference>
<comment type="cofactor">
    <cofactor evidence="1">
        <name>FAD</name>
        <dbReference type="ChEBI" id="CHEBI:57692"/>
    </cofactor>
</comment>
<reference evidence="9 10" key="1">
    <citation type="journal article" date="2007" name="Proc. Natl. Acad. Sci. U.S.A.">
        <title>The tiny eukaryote Ostreococcus provides genomic insights into the paradox of plankton speciation.</title>
        <authorList>
            <person name="Palenik B."/>
            <person name="Grimwood J."/>
            <person name="Aerts A."/>
            <person name="Rouze P."/>
            <person name="Salamov A."/>
            <person name="Putnam N."/>
            <person name="Dupont C."/>
            <person name="Jorgensen R."/>
            <person name="Derelle E."/>
            <person name="Rombauts S."/>
            <person name="Zhou K."/>
            <person name="Otillar R."/>
            <person name="Merchant S.S."/>
            <person name="Podell S."/>
            <person name="Gaasterland T."/>
            <person name="Napoli C."/>
            <person name="Gendler K."/>
            <person name="Manuell A."/>
            <person name="Tai V."/>
            <person name="Vallon O."/>
            <person name="Piganeau G."/>
            <person name="Jancek S."/>
            <person name="Heijde M."/>
            <person name="Jabbari K."/>
            <person name="Bowler C."/>
            <person name="Lohr M."/>
            <person name="Robbens S."/>
            <person name="Werner G."/>
            <person name="Dubchak I."/>
            <person name="Pazour G.J."/>
            <person name="Ren Q."/>
            <person name="Paulsen I."/>
            <person name="Delwiche C."/>
            <person name="Schmutz J."/>
            <person name="Rokhsar D."/>
            <person name="Van de Peer Y."/>
            <person name="Moreau H."/>
            <person name="Grigoriev I.V."/>
        </authorList>
    </citation>
    <scope>NUCLEOTIDE SEQUENCE [LARGE SCALE GENOMIC DNA]</scope>
    <source>
        <strain evidence="9 10">CCE9901</strain>
    </source>
</reference>
<feature type="domain" description="FAD-binding" evidence="8">
    <location>
        <begin position="17"/>
        <end position="304"/>
    </location>
</feature>
<dbReference type="Gramene" id="ABO98386">
    <property type="protein sequence ID" value="ABO98386"/>
    <property type="gene ID" value="OSTLU_88383"/>
</dbReference>
<dbReference type="KEGG" id="olu:OSTLU_88383"/>
<evidence type="ECO:0000256" key="1">
    <source>
        <dbReference type="ARBA" id="ARBA00001974"/>
    </source>
</evidence>
<keyword evidence="5" id="KW-0560">Oxidoreductase</keyword>